<evidence type="ECO:0000256" key="4">
    <source>
        <dbReference type="ARBA" id="ARBA00022989"/>
    </source>
</evidence>
<dbReference type="PANTHER" id="PTHR43243:SF4">
    <property type="entry name" value="CATIONIC AMINO ACID TRANSPORTER 4"/>
    <property type="match status" value="1"/>
</dbReference>
<sequence>MVPNIKKICNPDHLNDGRVSFVLKTFFKRLIERKDYDVLQQELLTQNNLRLNALNVFHLIGIGLGGTIGTGIYNLGGKAAGLYAGPSVIISFILSGVVALLSSLSFSEMSSIMASPGSAYTYTYVEYAAFFIGWSYMILYQLAASTVVVAWSSEVVRFIDLISDYNASRYIVQAPVAWSEKTESFYSTGQVLNIPAIAITLAITVILILGIRETANTNLALVTFKIIVLLIFIFAGCVYVKTENYRPFFPSNEGSFKKFGFTGMLQGTLFVFFAYIGFESVSPLAKEAKLSSSNVRTATIVTTVVTMALYIGISTVMVGLVPYQELNTDSPLTVAIDQTPYGMWLKILLNIGAIVSLATVANTVLLAQIRIFYAMGKDNLLPAILSRVQKDRKTPLFQFISGGICALISGVCPVDLIGEAASVAALVIYLAVHICVIIMRYTHRGVKRSFSVPLGPWVIPVVGGLLCILLLVNTTKGTAIRYAIWMGIGQIVYFGYSYRHSTVGRQMRSGSMASIAELVQRPTIEPVDVVSQPEPPGTPHLATIEEAIKEAAVDSF</sequence>
<feature type="transmembrane region" description="Helical" evidence="6">
    <location>
        <begin position="191"/>
        <end position="211"/>
    </location>
</feature>
<evidence type="ECO:0000256" key="3">
    <source>
        <dbReference type="ARBA" id="ARBA00022692"/>
    </source>
</evidence>
<evidence type="ECO:0000256" key="5">
    <source>
        <dbReference type="ARBA" id="ARBA00023136"/>
    </source>
</evidence>
<organism evidence="7">
    <name type="scientific">Philodina roseola</name>
    <name type="common">Rotifer</name>
    <dbReference type="NCBI Taxonomy" id="96448"/>
    <lineage>
        <taxon>Eukaryota</taxon>
        <taxon>Metazoa</taxon>
        <taxon>Spiralia</taxon>
        <taxon>Gnathifera</taxon>
        <taxon>Rotifera</taxon>
        <taxon>Eurotatoria</taxon>
        <taxon>Bdelloidea</taxon>
        <taxon>Philodinida</taxon>
        <taxon>Philodinidae</taxon>
        <taxon>Philodina</taxon>
    </lineage>
</organism>
<dbReference type="AlphaFoldDB" id="B6S378"/>
<evidence type="ECO:0000256" key="2">
    <source>
        <dbReference type="ARBA" id="ARBA00022448"/>
    </source>
</evidence>
<accession>B6S378</accession>
<dbReference type="GO" id="GO:0016020">
    <property type="term" value="C:membrane"/>
    <property type="evidence" value="ECO:0007669"/>
    <property type="project" value="UniProtKB-SubCell"/>
</dbReference>
<feature type="transmembrane region" description="Helical" evidence="6">
    <location>
        <begin position="396"/>
        <end position="417"/>
    </location>
</feature>
<feature type="transmembrane region" description="Helical" evidence="6">
    <location>
        <begin position="423"/>
        <end position="442"/>
    </location>
</feature>
<dbReference type="EMBL" id="EU637022">
    <property type="protein sequence ID" value="ACI90398.1"/>
    <property type="molecule type" value="Genomic_DNA"/>
</dbReference>
<feature type="transmembrane region" description="Helical" evidence="6">
    <location>
        <begin position="82"/>
        <end position="106"/>
    </location>
</feature>
<dbReference type="InterPro" id="IPR002293">
    <property type="entry name" value="AA/rel_permease1"/>
</dbReference>
<feature type="transmembrane region" description="Helical" evidence="6">
    <location>
        <begin position="454"/>
        <end position="473"/>
    </location>
</feature>
<dbReference type="PIRSF" id="PIRSF006060">
    <property type="entry name" value="AA_transporter"/>
    <property type="match status" value="1"/>
</dbReference>
<feature type="transmembrane region" description="Helical" evidence="6">
    <location>
        <begin position="56"/>
        <end position="76"/>
    </location>
</feature>
<keyword evidence="2" id="KW-0813">Transport</keyword>
<comment type="subcellular location">
    <subcellularLocation>
        <location evidence="1">Membrane</location>
        <topology evidence="1">Multi-pass membrane protein</topology>
    </subcellularLocation>
</comment>
<keyword evidence="3 6" id="KW-0812">Transmembrane</keyword>
<feature type="transmembrane region" description="Helical" evidence="6">
    <location>
        <begin position="218"/>
        <end position="239"/>
    </location>
</feature>
<proteinExistence type="predicted"/>
<dbReference type="Pfam" id="PF13520">
    <property type="entry name" value="AA_permease_2"/>
    <property type="match status" value="1"/>
</dbReference>
<keyword evidence="4 6" id="KW-1133">Transmembrane helix</keyword>
<dbReference type="Gene3D" id="1.20.1740.10">
    <property type="entry name" value="Amino acid/polyamine transporter I"/>
    <property type="match status" value="1"/>
</dbReference>
<feature type="transmembrane region" description="Helical" evidence="6">
    <location>
        <begin position="479"/>
        <end position="498"/>
    </location>
</feature>
<evidence type="ECO:0000256" key="6">
    <source>
        <dbReference type="SAM" id="Phobius"/>
    </source>
</evidence>
<feature type="transmembrane region" description="Helical" evidence="6">
    <location>
        <begin position="299"/>
        <end position="323"/>
    </location>
</feature>
<protein>
    <submittedName>
        <fullName evidence="7">Cationic amino acid transporter-like protein</fullName>
    </submittedName>
</protein>
<reference evidence="7" key="1">
    <citation type="submission" date="2008-04" db="EMBL/GenBank/DDBJ databases">
        <title>Hox genes are not clustered in the bdelloid rotifer Philodina roseola.</title>
        <authorList>
            <person name="Mark Welch J.L."/>
            <person name="Mark Welch D.B."/>
        </authorList>
    </citation>
    <scope>NUCLEOTIDE SEQUENCE</scope>
</reference>
<evidence type="ECO:0000256" key="1">
    <source>
        <dbReference type="ARBA" id="ARBA00004141"/>
    </source>
</evidence>
<feature type="transmembrane region" description="Helical" evidence="6">
    <location>
        <begin position="259"/>
        <end position="278"/>
    </location>
</feature>
<dbReference type="GO" id="GO:0015171">
    <property type="term" value="F:amino acid transmembrane transporter activity"/>
    <property type="evidence" value="ECO:0007669"/>
    <property type="project" value="TreeGrafter"/>
</dbReference>
<feature type="transmembrane region" description="Helical" evidence="6">
    <location>
        <begin position="127"/>
        <end position="151"/>
    </location>
</feature>
<feature type="transmembrane region" description="Helical" evidence="6">
    <location>
        <begin position="343"/>
        <end position="367"/>
    </location>
</feature>
<evidence type="ECO:0000313" key="7">
    <source>
        <dbReference type="EMBL" id="ACI90398.1"/>
    </source>
</evidence>
<dbReference type="PANTHER" id="PTHR43243">
    <property type="entry name" value="INNER MEMBRANE TRANSPORTER YGJI-RELATED"/>
    <property type="match status" value="1"/>
</dbReference>
<keyword evidence="5 6" id="KW-0472">Membrane</keyword>
<name>B6S378_PHIRO</name>